<dbReference type="Pfam" id="PF02397">
    <property type="entry name" value="Bac_transf"/>
    <property type="match status" value="1"/>
</dbReference>
<keyword evidence="2" id="KW-0812">Transmembrane</keyword>
<feature type="domain" description="Bacterial sugar transferase" evidence="3">
    <location>
        <begin position="12"/>
        <end position="199"/>
    </location>
</feature>
<evidence type="ECO:0000313" key="5">
    <source>
        <dbReference type="Proteomes" id="UP001595579"/>
    </source>
</evidence>
<dbReference type="PANTHER" id="PTHR30576:SF20">
    <property type="entry name" value="QUINOVOSAMINEPHOSPHOTRANSFERAE-RELATED"/>
    <property type="match status" value="1"/>
</dbReference>
<keyword evidence="4" id="KW-0808">Transferase</keyword>
<proteinExistence type="inferred from homology"/>
<evidence type="ECO:0000256" key="2">
    <source>
        <dbReference type="SAM" id="Phobius"/>
    </source>
</evidence>
<sequence length="201" mass="22869">MKTLSRIQGIQKRGFDITLALLGIFLTGWLIVLAYLIASVDTRSHGLFTQQRVGKGGRTFTLYKIKTMRPSQHIQTTVTTANDPRITCIGRFLRKSKIDELPQLWNVFIGDMSFVGPRPDVPGFADKLNGDALVILSVRPGITGPATLHFRREEEILAAQPDPDTYNRLVLYPEKVRLNIEYLQNWCFKKDLRLIWKTLVG</sequence>
<dbReference type="Proteomes" id="UP001595579">
    <property type="component" value="Unassembled WGS sequence"/>
</dbReference>
<evidence type="ECO:0000313" key="4">
    <source>
        <dbReference type="EMBL" id="MFC3285507.1"/>
    </source>
</evidence>
<evidence type="ECO:0000256" key="1">
    <source>
        <dbReference type="ARBA" id="ARBA00006464"/>
    </source>
</evidence>
<evidence type="ECO:0000259" key="3">
    <source>
        <dbReference type="Pfam" id="PF02397"/>
    </source>
</evidence>
<protein>
    <submittedName>
        <fullName evidence="4">Sugar transferase</fullName>
    </submittedName>
</protein>
<dbReference type="PANTHER" id="PTHR30576">
    <property type="entry name" value="COLANIC BIOSYNTHESIS UDP-GLUCOSE LIPID CARRIER TRANSFERASE"/>
    <property type="match status" value="1"/>
</dbReference>
<accession>A0ABV7LT13</accession>
<name>A0ABV7LT13_9GAMM</name>
<comment type="caution">
    <text evidence="4">The sequence shown here is derived from an EMBL/GenBank/DDBJ whole genome shotgun (WGS) entry which is preliminary data.</text>
</comment>
<keyword evidence="2" id="KW-0472">Membrane</keyword>
<gene>
    <name evidence="4" type="ORF">ACFOEV_18050</name>
</gene>
<keyword evidence="2" id="KW-1133">Transmembrane helix</keyword>
<dbReference type="InterPro" id="IPR003362">
    <property type="entry name" value="Bact_transf"/>
</dbReference>
<keyword evidence="5" id="KW-1185">Reference proteome</keyword>
<feature type="transmembrane region" description="Helical" evidence="2">
    <location>
        <begin position="20"/>
        <end position="38"/>
    </location>
</feature>
<organism evidence="4 5">
    <name type="scientific">Litchfieldella rifensis</name>
    <dbReference type="NCBI Taxonomy" id="762643"/>
    <lineage>
        <taxon>Bacteria</taxon>
        <taxon>Pseudomonadati</taxon>
        <taxon>Pseudomonadota</taxon>
        <taxon>Gammaproteobacteria</taxon>
        <taxon>Oceanospirillales</taxon>
        <taxon>Halomonadaceae</taxon>
        <taxon>Litchfieldella</taxon>
    </lineage>
</organism>
<dbReference type="EMBL" id="JBHRUG010000031">
    <property type="protein sequence ID" value="MFC3285507.1"/>
    <property type="molecule type" value="Genomic_DNA"/>
</dbReference>
<reference evidence="5" key="1">
    <citation type="journal article" date="2019" name="Int. J. Syst. Evol. Microbiol.">
        <title>The Global Catalogue of Microorganisms (GCM) 10K type strain sequencing project: providing services to taxonomists for standard genome sequencing and annotation.</title>
        <authorList>
            <consortium name="The Broad Institute Genomics Platform"/>
            <consortium name="The Broad Institute Genome Sequencing Center for Infectious Disease"/>
            <person name="Wu L."/>
            <person name="Ma J."/>
        </authorList>
    </citation>
    <scope>NUCLEOTIDE SEQUENCE [LARGE SCALE GENOMIC DNA]</scope>
    <source>
        <strain evidence="5">CECT 7698</strain>
    </source>
</reference>
<dbReference type="RefSeq" id="WP_386776273.1">
    <property type="nucleotide sequence ID" value="NZ_JBHRUG010000031.1"/>
</dbReference>
<dbReference type="GO" id="GO:0016740">
    <property type="term" value="F:transferase activity"/>
    <property type="evidence" value="ECO:0007669"/>
    <property type="project" value="UniProtKB-KW"/>
</dbReference>
<comment type="similarity">
    <text evidence="1">Belongs to the bacterial sugar transferase family.</text>
</comment>